<dbReference type="Gene3D" id="2.60.40.740">
    <property type="match status" value="1"/>
</dbReference>
<evidence type="ECO:0000259" key="7">
    <source>
        <dbReference type="PROSITE" id="PS50847"/>
    </source>
</evidence>
<dbReference type="NCBIfam" id="NF033902">
    <property type="entry name" value="iso_D2_wall_anc"/>
    <property type="match status" value="1"/>
</dbReference>
<proteinExistence type="predicted"/>
<dbReference type="EMBL" id="FOPI01000011">
    <property type="protein sequence ID" value="SFG32284.1"/>
    <property type="molecule type" value="Genomic_DNA"/>
</dbReference>
<dbReference type="Pfam" id="PF16555">
    <property type="entry name" value="GramPos_pilinD1"/>
    <property type="match status" value="1"/>
</dbReference>
<evidence type="ECO:0000256" key="5">
    <source>
        <dbReference type="SAM" id="Phobius"/>
    </source>
</evidence>
<dbReference type="NCBIfam" id="TIGR04226">
    <property type="entry name" value="RrgB_K2N_iso_D2"/>
    <property type="match status" value="1"/>
</dbReference>
<evidence type="ECO:0000313" key="8">
    <source>
        <dbReference type="EMBL" id="SFG32284.1"/>
    </source>
</evidence>
<sequence>MKNHRKLRNALATLLLALPLALQGAVGVKTAQAAETSTETATVTLHKYVFDKSLPSDKIDNSKSQDEINAWLTKNNAEALDGVEFTAYDVTSEYANEYKTATGDKNESPADAAKTASAAVAKKADALQKTATVVGKQTTANGGLASFANLPLRDANGNYKAYLFAETDAPANITQKAEPFVLAMPIYGADGKNVQKSINIYPKNVKQSDKKTLNDNRSHHDFTAGEKINYTIETVVPWNIANKKVYTITDNPSKGLIMDADTIQIEGLASNKYTVKKNADNGFTITIPAADLAAFAGKTLKTTVKGHLSIEDLTLIDTGIPNKATAKVDNEAHHEVKSEEVFTGGKKFVKVDGSNQSKTLAGAQFQLVIVKNGQVVKYAHGNEKDGYTFDTNNTNVATKTTGENGQFEFAGLKYSESLEAGESYAVKEVKAPTGYDLLKDPVLFTVAKDSYKTIQAADGQKISNTKKGGFLPSTGGMGIVLFIVAGVVVMAGAAGTMIARRNRRENI</sequence>
<feature type="transmembrane region" description="Helical" evidence="5">
    <location>
        <begin position="476"/>
        <end position="499"/>
    </location>
</feature>
<organism evidence="8 9">
    <name type="scientific">Ligilactobacillus ruminis DSM 20403 = NBRC 102161</name>
    <dbReference type="NCBI Taxonomy" id="1423798"/>
    <lineage>
        <taxon>Bacteria</taxon>
        <taxon>Bacillati</taxon>
        <taxon>Bacillota</taxon>
        <taxon>Bacilli</taxon>
        <taxon>Lactobacillales</taxon>
        <taxon>Lactobacillaceae</taxon>
        <taxon>Ligilactobacillus</taxon>
    </lineage>
</organism>
<keyword evidence="2" id="KW-0964">Secreted</keyword>
<dbReference type="OrthoDB" id="3263741at2"/>
<reference evidence="9" key="1">
    <citation type="submission" date="2016-10" db="EMBL/GenBank/DDBJ databases">
        <authorList>
            <person name="Varghese N."/>
            <person name="Submissions S."/>
        </authorList>
    </citation>
    <scope>NUCLEOTIDE SEQUENCE [LARGE SCALE GENOMIC DNA]</scope>
    <source>
        <strain evidence="9">DSM 20403</strain>
    </source>
</reference>
<dbReference type="InterPro" id="IPR019931">
    <property type="entry name" value="LPXTG_anchor"/>
</dbReference>
<dbReference type="RefSeq" id="WP_046921918.1">
    <property type="nucleotide sequence ID" value="NZ_AYYL01000005.1"/>
</dbReference>
<dbReference type="InterPro" id="IPR026466">
    <property type="entry name" value="Fim_isopep_form_D2_dom"/>
</dbReference>
<feature type="domain" description="Gram-positive cocci surface proteins LPxTG" evidence="7">
    <location>
        <begin position="471"/>
        <end position="507"/>
    </location>
</feature>
<dbReference type="NCBIfam" id="TIGR01167">
    <property type="entry name" value="LPXTG_anchor"/>
    <property type="match status" value="1"/>
</dbReference>
<keyword evidence="3 6" id="KW-0732">Signal</keyword>
<keyword evidence="4" id="KW-0572">Peptidoglycan-anchor</keyword>
<keyword evidence="5" id="KW-1133">Transmembrane helix</keyword>
<dbReference type="Pfam" id="PF17802">
    <property type="entry name" value="SpaA"/>
    <property type="match status" value="1"/>
</dbReference>
<evidence type="ECO:0000256" key="1">
    <source>
        <dbReference type="ARBA" id="ARBA00022512"/>
    </source>
</evidence>
<accession>A0A1I2QVA3</accession>
<dbReference type="InterPro" id="IPR032364">
    <property type="entry name" value="GramPos_pilinD1_N"/>
</dbReference>
<dbReference type="PROSITE" id="PS50847">
    <property type="entry name" value="GRAM_POS_ANCHORING"/>
    <property type="match status" value="1"/>
</dbReference>
<dbReference type="Gene3D" id="2.60.40.10">
    <property type="entry name" value="Immunoglobulins"/>
    <property type="match status" value="2"/>
</dbReference>
<evidence type="ECO:0000256" key="3">
    <source>
        <dbReference type="ARBA" id="ARBA00022729"/>
    </source>
</evidence>
<name>A0A1I2QVA3_9LACO</name>
<feature type="chain" id="PRO_5010169481" evidence="6">
    <location>
        <begin position="34"/>
        <end position="507"/>
    </location>
</feature>
<evidence type="ECO:0000256" key="2">
    <source>
        <dbReference type="ARBA" id="ARBA00022525"/>
    </source>
</evidence>
<dbReference type="InterPro" id="IPR013783">
    <property type="entry name" value="Ig-like_fold"/>
</dbReference>
<dbReference type="Pfam" id="PF00746">
    <property type="entry name" value="Gram_pos_anchor"/>
    <property type="match status" value="1"/>
</dbReference>
<dbReference type="InterPro" id="IPR048052">
    <property type="entry name" value="FM1-like"/>
</dbReference>
<keyword evidence="5" id="KW-0812">Transmembrane</keyword>
<evidence type="ECO:0000256" key="4">
    <source>
        <dbReference type="ARBA" id="ARBA00023088"/>
    </source>
</evidence>
<keyword evidence="1" id="KW-0134">Cell wall</keyword>
<evidence type="ECO:0000256" key="6">
    <source>
        <dbReference type="SAM" id="SignalP"/>
    </source>
</evidence>
<dbReference type="InterPro" id="IPR041033">
    <property type="entry name" value="SpaA_PFL_dom_1"/>
</dbReference>
<dbReference type="Proteomes" id="UP000182635">
    <property type="component" value="Unassembled WGS sequence"/>
</dbReference>
<feature type="signal peptide" evidence="6">
    <location>
        <begin position="1"/>
        <end position="33"/>
    </location>
</feature>
<protein>
    <submittedName>
        <fullName evidence="8">LPXTG-motif cell wall anchor domain-containing protein/fimbrial isopeptide formation D2 domain-containing protein</fullName>
    </submittedName>
</protein>
<gene>
    <name evidence="8" type="ORF">SAMN02910432_00876</name>
</gene>
<evidence type="ECO:0000313" key="9">
    <source>
        <dbReference type="Proteomes" id="UP000182635"/>
    </source>
</evidence>
<keyword evidence="5" id="KW-0472">Membrane</keyword>
<dbReference type="AlphaFoldDB" id="A0A1I2QVA3"/>